<name>A0ACD5AKL3_9ACTN</name>
<evidence type="ECO:0000313" key="2">
    <source>
        <dbReference type="Proteomes" id="UP001432251"/>
    </source>
</evidence>
<dbReference type="EMBL" id="CP146022">
    <property type="protein sequence ID" value="WWQ67717.1"/>
    <property type="molecule type" value="Genomic_DNA"/>
</dbReference>
<evidence type="ECO:0000313" key="1">
    <source>
        <dbReference type="EMBL" id="WWQ67717.1"/>
    </source>
</evidence>
<protein>
    <submittedName>
        <fullName evidence="1">AMP-binding protein</fullName>
    </submittedName>
</protein>
<dbReference type="Proteomes" id="UP001432251">
    <property type="component" value="Chromosome"/>
</dbReference>
<accession>A0ACD5AKL3</accession>
<reference evidence="1" key="1">
    <citation type="journal article" date="2025" name="Int. J. Syst. Evol. Microbiol.">
        <title>Streptomyces citrinus sp. nov., with yellow diffusible pigment.</title>
        <authorList>
            <person name="He Y."/>
            <person name="Yang E."/>
            <person name="Xu J."/>
            <person name="Sun Y."/>
            <person name="Sun L."/>
        </authorList>
    </citation>
    <scope>NUCLEOTIDE SEQUENCE</scope>
    <source>
        <strain evidence="1">Q6</strain>
    </source>
</reference>
<sequence length="178" mass="18058">MAADQYRPPELSGPADLLDRPVRERPDAHALIVTGARAPVTYRCLAAMADQVAGTLAGAGLRRGDVVAVVSPNTVEFVVALLGAARAGLVVAPLDPALADGELAPRIAELGARAAVAPGGRSCADWVLRVDAGRAGAVDLSPARRCPCSAVPGGPTSPPTTRSSCSPPGRRAGPAWCR</sequence>
<gene>
    <name evidence="1" type="ORF">V2W30_33225</name>
</gene>
<organism evidence="1 2">
    <name type="scientific">Streptomyces citrinus</name>
    <dbReference type="NCBI Taxonomy" id="3118173"/>
    <lineage>
        <taxon>Bacteria</taxon>
        <taxon>Bacillati</taxon>
        <taxon>Actinomycetota</taxon>
        <taxon>Actinomycetes</taxon>
        <taxon>Kitasatosporales</taxon>
        <taxon>Streptomycetaceae</taxon>
        <taxon>Streptomyces</taxon>
    </lineage>
</organism>
<proteinExistence type="predicted"/>
<keyword evidence="2" id="KW-1185">Reference proteome</keyword>